<feature type="region of interest" description="Disordered" evidence="2">
    <location>
        <begin position="38"/>
        <end position="73"/>
    </location>
</feature>
<evidence type="ECO:0000313" key="4">
    <source>
        <dbReference type="Proteomes" id="UP000054477"/>
    </source>
</evidence>
<name>A0A0C9XX14_9AGAR</name>
<dbReference type="HOGENOM" id="CLU_537548_0_0_1"/>
<keyword evidence="4" id="KW-1185">Reference proteome</keyword>
<organism evidence="3 4">
    <name type="scientific">Laccaria amethystina LaAM-08-1</name>
    <dbReference type="NCBI Taxonomy" id="1095629"/>
    <lineage>
        <taxon>Eukaryota</taxon>
        <taxon>Fungi</taxon>
        <taxon>Dikarya</taxon>
        <taxon>Basidiomycota</taxon>
        <taxon>Agaricomycotina</taxon>
        <taxon>Agaricomycetes</taxon>
        <taxon>Agaricomycetidae</taxon>
        <taxon>Agaricales</taxon>
        <taxon>Agaricineae</taxon>
        <taxon>Hydnangiaceae</taxon>
        <taxon>Laccaria</taxon>
    </lineage>
</organism>
<feature type="repeat" description="ANK" evidence="1">
    <location>
        <begin position="118"/>
        <end position="150"/>
    </location>
</feature>
<dbReference type="PROSITE" id="PS50297">
    <property type="entry name" value="ANK_REP_REGION"/>
    <property type="match status" value="1"/>
</dbReference>
<sequence length="507" mass="57273">MCRPKPPEDSTPEEEARVQNRQAAFLRKNDFRRIGHTRFFGYSPNPEHPSRLLQAEGDADRPENKFVPTNPVPADRDDFMRTYPLHFAIIHLPKQNVASVIDAYHTQDPCSIHKQDHNGFTPLYVAAASANAPALKALLELGAASDLNNHVNKDGMVPLERLEDTMRTTRELAELLMHKWEGYSRNELKVQLILKREMGISVNGQTDEEYLQKRKWGCTCGECVQGWLSPRMRFRLETEAALSKDNMTVLAPQFRRGQPLSEDNPGLCLPLQFDYLPLHLRQKVYKTFYNGYVTIFENLYLLLDETEVVPSVPHLRTLCKGDRDVNFYLKKGGKFEYALESMVEGAKSQSCLGDSMFEEIWESEDDTDDEYRKLPRCANDLEFDLVKRMIGVPLKGPVLPPEMLSAAVDSERGPSSLTLKMLVDMISGVYEDEEDEEEEENYSDLLNPHYAELAAGRKQARSEARRAAAAEAYAKSQAGGSSAPGPDLAFQKLLSFLPEGGVRAPIN</sequence>
<keyword evidence="1" id="KW-0040">ANK repeat</keyword>
<evidence type="ECO:0000313" key="3">
    <source>
        <dbReference type="EMBL" id="KIK00443.1"/>
    </source>
</evidence>
<dbReference type="InterPro" id="IPR036770">
    <property type="entry name" value="Ankyrin_rpt-contain_sf"/>
</dbReference>
<accession>A0A0C9XX14</accession>
<evidence type="ECO:0000256" key="1">
    <source>
        <dbReference type="PROSITE-ProRule" id="PRU00023"/>
    </source>
</evidence>
<gene>
    <name evidence="3" type="ORF">K443DRAFT_100376</name>
</gene>
<reference evidence="4" key="2">
    <citation type="submission" date="2015-01" db="EMBL/GenBank/DDBJ databases">
        <title>Evolutionary Origins and Diversification of the Mycorrhizal Mutualists.</title>
        <authorList>
            <consortium name="DOE Joint Genome Institute"/>
            <consortium name="Mycorrhizal Genomics Consortium"/>
            <person name="Kohler A."/>
            <person name="Kuo A."/>
            <person name="Nagy L.G."/>
            <person name="Floudas D."/>
            <person name="Copeland A."/>
            <person name="Barry K.W."/>
            <person name="Cichocki N."/>
            <person name="Veneault-Fourrey C."/>
            <person name="LaButti K."/>
            <person name="Lindquist E.A."/>
            <person name="Lipzen A."/>
            <person name="Lundell T."/>
            <person name="Morin E."/>
            <person name="Murat C."/>
            <person name="Riley R."/>
            <person name="Ohm R."/>
            <person name="Sun H."/>
            <person name="Tunlid A."/>
            <person name="Henrissat B."/>
            <person name="Grigoriev I.V."/>
            <person name="Hibbett D.S."/>
            <person name="Martin F."/>
        </authorList>
    </citation>
    <scope>NUCLEOTIDE SEQUENCE [LARGE SCALE GENOMIC DNA]</scope>
    <source>
        <strain evidence="4">LaAM-08-1</strain>
    </source>
</reference>
<evidence type="ECO:0000256" key="2">
    <source>
        <dbReference type="SAM" id="MobiDB-lite"/>
    </source>
</evidence>
<dbReference type="PROSITE" id="PS50088">
    <property type="entry name" value="ANK_REPEAT"/>
    <property type="match status" value="1"/>
</dbReference>
<proteinExistence type="predicted"/>
<protein>
    <submittedName>
        <fullName evidence="3">Unplaced genomic scaffold K443scaffold_90, whole genome shotgun sequence</fullName>
    </submittedName>
</protein>
<dbReference type="SMART" id="SM00248">
    <property type="entry name" value="ANK"/>
    <property type="match status" value="1"/>
</dbReference>
<dbReference type="Proteomes" id="UP000054477">
    <property type="component" value="Unassembled WGS sequence"/>
</dbReference>
<dbReference type="InterPro" id="IPR002110">
    <property type="entry name" value="Ankyrin_rpt"/>
</dbReference>
<dbReference type="Gene3D" id="1.25.40.20">
    <property type="entry name" value="Ankyrin repeat-containing domain"/>
    <property type="match status" value="1"/>
</dbReference>
<reference evidence="3 4" key="1">
    <citation type="submission" date="2014-04" db="EMBL/GenBank/DDBJ databases">
        <authorList>
            <consortium name="DOE Joint Genome Institute"/>
            <person name="Kuo A."/>
            <person name="Kohler A."/>
            <person name="Nagy L.G."/>
            <person name="Floudas D."/>
            <person name="Copeland A."/>
            <person name="Barry K.W."/>
            <person name="Cichocki N."/>
            <person name="Veneault-Fourrey C."/>
            <person name="LaButti K."/>
            <person name="Lindquist E.A."/>
            <person name="Lipzen A."/>
            <person name="Lundell T."/>
            <person name="Morin E."/>
            <person name="Murat C."/>
            <person name="Sun H."/>
            <person name="Tunlid A."/>
            <person name="Henrissat B."/>
            <person name="Grigoriev I.V."/>
            <person name="Hibbett D.S."/>
            <person name="Martin F."/>
            <person name="Nordberg H.P."/>
            <person name="Cantor M.N."/>
            <person name="Hua S.X."/>
        </authorList>
    </citation>
    <scope>NUCLEOTIDE SEQUENCE [LARGE SCALE GENOMIC DNA]</scope>
    <source>
        <strain evidence="3 4">LaAM-08-1</strain>
    </source>
</reference>
<dbReference type="OrthoDB" id="2891035at2759"/>
<dbReference type="AlphaFoldDB" id="A0A0C9XX14"/>
<dbReference type="SUPFAM" id="SSF48403">
    <property type="entry name" value="Ankyrin repeat"/>
    <property type="match status" value="1"/>
</dbReference>
<dbReference type="STRING" id="1095629.A0A0C9XX14"/>
<dbReference type="EMBL" id="KN838625">
    <property type="protein sequence ID" value="KIK00443.1"/>
    <property type="molecule type" value="Genomic_DNA"/>
</dbReference>